<dbReference type="AlphaFoldDB" id="A0A2Z5Y1M3"/>
<dbReference type="Proteomes" id="UP000269226">
    <property type="component" value="Chromosome"/>
</dbReference>
<keyword evidence="3" id="KW-1003">Cell membrane</keyword>
<evidence type="ECO:0000256" key="5">
    <source>
        <dbReference type="ARBA" id="ARBA00022989"/>
    </source>
</evidence>
<comment type="subcellular location">
    <subcellularLocation>
        <location evidence="1">Cell membrane</location>
        <topology evidence="1">Multi-pass membrane protein</topology>
    </subcellularLocation>
</comment>
<feature type="transmembrane region" description="Helical" evidence="7">
    <location>
        <begin position="159"/>
        <end position="177"/>
    </location>
</feature>
<dbReference type="InterPro" id="IPR047692">
    <property type="entry name" value="T4P_ComGB"/>
</dbReference>
<gene>
    <name evidence="9" type="ORF">DAT561_0568</name>
</gene>
<accession>A0A2Z5Y1M3</accession>
<dbReference type="RefSeq" id="WP_126347213.1">
    <property type="nucleotide sequence ID" value="NZ_AP018492.1"/>
</dbReference>
<feature type="domain" description="Type II secretion system protein GspF" evidence="8">
    <location>
        <begin position="22"/>
        <end position="141"/>
    </location>
</feature>
<dbReference type="InterPro" id="IPR018076">
    <property type="entry name" value="T2SS_GspF_dom"/>
</dbReference>
<reference evidence="9 10" key="1">
    <citation type="submission" date="2018-01" db="EMBL/GenBank/DDBJ databases">
        <title>Whole genome sequence of Melissococcus plutonius DAT561.</title>
        <authorList>
            <person name="Okumura K."/>
            <person name="Takamatsu D."/>
            <person name="Okura M."/>
        </authorList>
    </citation>
    <scope>NUCLEOTIDE SEQUENCE [LARGE SCALE GENOMIC DNA]</scope>
    <source>
        <strain evidence="9 10">DAT561</strain>
    </source>
</reference>
<proteinExistence type="inferred from homology"/>
<keyword evidence="6 7" id="KW-0472">Membrane</keyword>
<comment type="similarity">
    <text evidence="2">Belongs to the GSP F family.</text>
</comment>
<feature type="transmembrane region" description="Helical" evidence="7">
    <location>
        <begin position="117"/>
        <end position="139"/>
    </location>
</feature>
<dbReference type="PANTHER" id="PTHR30012:SF0">
    <property type="entry name" value="TYPE II SECRETION SYSTEM PROTEIN F-RELATED"/>
    <property type="match status" value="1"/>
</dbReference>
<sequence>MDLFQNKRTKKQKLNKKQQQQFVHLLEGLLTNGFSLKESFYFMEKVSIFNKKLTNNLSNQIVLGKSLADIFLELNFEKITIIQINFAQMHGNLANTLKQIDLHMQHVQKYRNHFYKILSYPLIFFLFLIMILIGIRQFIFPQLLIENQSSLTIQFIYNSPYLLLSFLLVIFSLYLGFRTYLKRKDLIQQANFLGRMPILGIFYKDYLSAFFAFEWGKLFTQGLEIRSVIQMMKQMDQYSLVTELAREMEKDLEKGILFHQQLQNYSFFTTEFSIIIQQGEIKGYLGKELIIYSGLIWKRFFNRIERSIQWVQPMIFLLIAILIISIYTAMLLPIYGNMEEFL</sequence>
<name>A0A2Z5Y1M3_9ENTE</name>
<dbReference type="Gene3D" id="1.20.81.30">
    <property type="entry name" value="Type II secretion system (T2SS), domain F"/>
    <property type="match status" value="2"/>
</dbReference>
<evidence type="ECO:0000256" key="4">
    <source>
        <dbReference type="ARBA" id="ARBA00022692"/>
    </source>
</evidence>
<dbReference type="InterPro" id="IPR042094">
    <property type="entry name" value="T2SS_GspF_sf"/>
</dbReference>
<feature type="domain" description="Type II secretion system protein GspF" evidence="8">
    <location>
        <begin position="214"/>
        <end position="333"/>
    </location>
</feature>
<protein>
    <submittedName>
        <fullName evidence="9">Late competence protein comGB, access of DNA to comEA</fullName>
    </submittedName>
</protein>
<dbReference type="GO" id="GO:0005886">
    <property type="term" value="C:plasma membrane"/>
    <property type="evidence" value="ECO:0007669"/>
    <property type="project" value="UniProtKB-SubCell"/>
</dbReference>
<dbReference type="InterPro" id="IPR003004">
    <property type="entry name" value="GspF/PilC"/>
</dbReference>
<dbReference type="GeneID" id="57043125"/>
<dbReference type="EMBL" id="AP018492">
    <property type="protein sequence ID" value="BBC60703.1"/>
    <property type="molecule type" value="Genomic_DNA"/>
</dbReference>
<dbReference type="Pfam" id="PF00482">
    <property type="entry name" value="T2SSF"/>
    <property type="match status" value="2"/>
</dbReference>
<keyword evidence="4 7" id="KW-0812">Transmembrane</keyword>
<organism evidence="9 10">
    <name type="scientific">Melissococcus plutonius</name>
    <dbReference type="NCBI Taxonomy" id="33970"/>
    <lineage>
        <taxon>Bacteria</taxon>
        <taxon>Bacillati</taxon>
        <taxon>Bacillota</taxon>
        <taxon>Bacilli</taxon>
        <taxon>Lactobacillales</taxon>
        <taxon>Enterococcaceae</taxon>
        <taxon>Melissococcus</taxon>
    </lineage>
</organism>
<evidence type="ECO:0000256" key="3">
    <source>
        <dbReference type="ARBA" id="ARBA00022475"/>
    </source>
</evidence>
<evidence type="ECO:0000256" key="6">
    <source>
        <dbReference type="ARBA" id="ARBA00023136"/>
    </source>
</evidence>
<evidence type="ECO:0000313" key="10">
    <source>
        <dbReference type="Proteomes" id="UP000269226"/>
    </source>
</evidence>
<keyword evidence="5 7" id="KW-1133">Transmembrane helix</keyword>
<evidence type="ECO:0000256" key="7">
    <source>
        <dbReference type="SAM" id="Phobius"/>
    </source>
</evidence>
<feature type="transmembrane region" description="Helical" evidence="7">
    <location>
        <begin position="315"/>
        <end position="336"/>
    </location>
</feature>
<evidence type="ECO:0000313" key="9">
    <source>
        <dbReference type="EMBL" id="BBC60703.1"/>
    </source>
</evidence>
<dbReference type="NCBIfam" id="NF041012">
    <property type="entry name" value="T4P_ComGB"/>
    <property type="match status" value="1"/>
</dbReference>
<dbReference type="PANTHER" id="PTHR30012">
    <property type="entry name" value="GENERAL SECRETION PATHWAY PROTEIN"/>
    <property type="match status" value="1"/>
</dbReference>
<evidence type="ECO:0000256" key="1">
    <source>
        <dbReference type="ARBA" id="ARBA00004651"/>
    </source>
</evidence>
<evidence type="ECO:0000256" key="2">
    <source>
        <dbReference type="ARBA" id="ARBA00005745"/>
    </source>
</evidence>
<evidence type="ECO:0000259" key="8">
    <source>
        <dbReference type="Pfam" id="PF00482"/>
    </source>
</evidence>